<gene>
    <name evidence="2" type="ORF">ACFFJ6_12330</name>
</gene>
<name>A0ABV6ESQ4_9BRAD</name>
<evidence type="ECO:0000313" key="3">
    <source>
        <dbReference type="Proteomes" id="UP001589775"/>
    </source>
</evidence>
<dbReference type="EMBL" id="JBHLWM010000005">
    <property type="protein sequence ID" value="MFC0241262.1"/>
    <property type="molecule type" value="Genomic_DNA"/>
</dbReference>
<dbReference type="Proteomes" id="UP001589775">
    <property type="component" value="Unassembled WGS sequence"/>
</dbReference>
<comment type="caution">
    <text evidence="2">The sequence shown here is derived from an EMBL/GenBank/DDBJ whole genome shotgun (WGS) entry which is preliminary data.</text>
</comment>
<organism evidence="2 3">
    <name type="scientific">Rhodopseudomonas telluris</name>
    <dbReference type="NCBI Taxonomy" id="644215"/>
    <lineage>
        <taxon>Bacteria</taxon>
        <taxon>Pseudomonadati</taxon>
        <taxon>Pseudomonadota</taxon>
        <taxon>Alphaproteobacteria</taxon>
        <taxon>Hyphomicrobiales</taxon>
        <taxon>Nitrobacteraceae</taxon>
        <taxon>Rhodopseudomonas</taxon>
    </lineage>
</organism>
<feature type="region of interest" description="Disordered" evidence="1">
    <location>
        <begin position="108"/>
        <end position="153"/>
    </location>
</feature>
<accession>A0ABV6ESQ4</accession>
<reference evidence="2 3" key="1">
    <citation type="submission" date="2024-09" db="EMBL/GenBank/DDBJ databases">
        <authorList>
            <person name="Sun Q."/>
            <person name="Mori K."/>
        </authorList>
    </citation>
    <scope>NUCLEOTIDE SEQUENCE [LARGE SCALE GENOMIC DNA]</scope>
    <source>
        <strain evidence="2 3">KCTC 23279</strain>
    </source>
</reference>
<keyword evidence="3" id="KW-1185">Reference proteome</keyword>
<evidence type="ECO:0000256" key="1">
    <source>
        <dbReference type="SAM" id="MobiDB-lite"/>
    </source>
</evidence>
<sequence>MLQRDEAWLSYQQRRWLRPDGDRWVRPDAARFLAPGSNVLDAFPPLAFKYNPNQPRVPAGYPDGGQWTNGRGGSAISAKPSGDVRSNAALPMGSVPIADAARESANLFSLAPKEPDRTGIRLAGDLPEGSDPSPRTPVDPPPEVPPVKPKTSSERTALCRAVASWMVRNAGLPAKILFSAFDHVEWLKDRQALIVAATDPPMSLPELQNEVGKRRPGYDDHHIVEKTWAEWFGFGRSDIDDPSNLVSIPRLKHWQITGWYMTENEDFGGLSPREYLADKDWNERRRVGLHALRRFGVLKP</sequence>
<proteinExistence type="predicted"/>
<protein>
    <submittedName>
        <fullName evidence="2">Uncharacterized protein</fullName>
    </submittedName>
</protein>
<evidence type="ECO:0000313" key="2">
    <source>
        <dbReference type="EMBL" id="MFC0241262.1"/>
    </source>
</evidence>
<dbReference type="RefSeq" id="WP_378388048.1">
    <property type="nucleotide sequence ID" value="NZ_JBHLWM010000005.1"/>
</dbReference>
<feature type="compositionally biased region" description="Pro residues" evidence="1">
    <location>
        <begin position="134"/>
        <end position="148"/>
    </location>
</feature>